<dbReference type="PANTHER" id="PTHR30204">
    <property type="entry name" value="REDOX-CYCLING DRUG-SENSING TRANSCRIPTIONAL ACTIVATOR SOXR"/>
    <property type="match status" value="1"/>
</dbReference>
<keyword evidence="7" id="KW-1185">Reference proteome</keyword>
<keyword evidence="4" id="KW-0804">Transcription</keyword>
<dbReference type="EMBL" id="NFIE01000007">
    <property type="protein sequence ID" value="OUN88983.1"/>
    <property type="molecule type" value="Genomic_DNA"/>
</dbReference>
<feature type="domain" description="HTH merR-type" evidence="5">
    <location>
        <begin position="9"/>
        <end position="77"/>
    </location>
</feature>
<dbReference type="Proteomes" id="UP000195781">
    <property type="component" value="Unassembled WGS sequence"/>
</dbReference>
<accession>A0A1Y3XTW4</accession>
<evidence type="ECO:0000256" key="2">
    <source>
        <dbReference type="ARBA" id="ARBA00023015"/>
    </source>
</evidence>
<dbReference type="InterPro" id="IPR009061">
    <property type="entry name" value="DNA-bd_dom_put_sf"/>
</dbReference>
<dbReference type="OrthoDB" id="9809391at2"/>
<evidence type="ECO:0000313" key="6">
    <source>
        <dbReference type="EMBL" id="OUN88983.1"/>
    </source>
</evidence>
<comment type="caution">
    <text evidence="6">The sequence shown here is derived from an EMBL/GenBank/DDBJ whole genome shotgun (WGS) entry which is preliminary data.</text>
</comment>
<dbReference type="CDD" id="cd00592">
    <property type="entry name" value="HTH_MerR-like"/>
    <property type="match status" value="1"/>
</dbReference>
<dbReference type="SMART" id="SM00422">
    <property type="entry name" value="HTH_MERR"/>
    <property type="match status" value="1"/>
</dbReference>
<gene>
    <name evidence="6" type="ORF">B5G02_04275</name>
</gene>
<name>A0A1Y3XTW4_9ACTN</name>
<dbReference type="PANTHER" id="PTHR30204:SF69">
    <property type="entry name" value="MERR-FAMILY TRANSCRIPTIONAL REGULATOR"/>
    <property type="match status" value="1"/>
</dbReference>
<dbReference type="InterPro" id="IPR047057">
    <property type="entry name" value="MerR_fam"/>
</dbReference>
<protein>
    <recommendedName>
        <fullName evidence="5">HTH merR-type domain-containing protein</fullName>
    </recommendedName>
</protein>
<reference evidence="7" key="1">
    <citation type="submission" date="2017-04" db="EMBL/GenBank/DDBJ databases">
        <title>Function of individual gut microbiota members based on whole genome sequencing of pure cultures obtained from chicken caecum.</title>
        <authorList>
            <person name="Medvecky M."/>
            <person name="Cejkova D."/>
            <person name="Polansky O."/>
            <person name="Karasova D."/>
            <person name="Kubasova T."/>
            <person name="Cizek A."/>
            <person name="Rychlik I."/>
        </authorList>
    </citation>
    <scope>NUCLEOTIDE SEQUENCE [LARGE SCALE GENOMIC DNA]</scope>
    <source>
        <strain evidence="7">An5</strain>
    </source>
</reference>
<evidence type="ECO:0000256" key="3">
    <source>
        <dbReference type="ARBA" id="ARBA00023125"/>
    </source>
</evidence>
<dbReference type="PROSITE" id="PS50937">
    <property type="entry name" value="HTH_MERR_2"/>
    <property type="match status" value="1"/>
</dbReference>
<dbReference type="Gene3D" id="1.10.1660.10">
    <property type="match status" value="1"/>
</dbReference>
<dbReference type="Pfam" id="PF13411">
    <property type="entry name" value="MerR_1"/>
    <property type="match status" value="1"/>
</dbReference>
<evidence type="ECO:0000313" key="7">
    <source>
        <dbReference type="Proteomes" id="UP000195781"/>
    </source>
</evidence>
<dbReference type="SUPFAM" id="SSF55136">
    <property type="entry name" value="Probable bacterial effector-binding domain"/>
    <property type="match status" value="1"/>
</dbReference>
<dbReference type="GO" id="GO:0003677">
    <property type="term" value="F:DNA binding"/>
    <property type="evidence" value="ECO:0007669"/>
    <property type="project" value="UniProtKB-KW"/>
</dbReference>
<evidence type="ECO:0000256" key="1">
    <source>
        <dbReference type="ARBA" id="ARBA00022491"/>
    </source>
</evidence>
<dbReference type="InterPro" id="IPR011256">
    <property type="entry name" value="Reg_factor_effector_dom_sf"/>
</dbReference>
<dbReference type="SUPFAM" id="SSF46955">
    <property type="entry name" value="Putative DNA-binding domain"/>
    <property type="match status" value="1"/>
</dbReference>
<dbReference type="Gene3D" id="3.20.80.10">
    <property type="entry name" value="Regulatory factor, effector binding domain"/>
    <property type="match status" value="1"/>
</dbReference>
<keyword evidence="3" id="KW-0238">DNA-binding</keyword>
<dbReference type="RefSeq" id="WP_019238456.1">
    <property type="nucleotide sequence ID" value="NZ_CABKRW010000105.1"/>
</dbReference>
<organism evidence="6 7">
    <name type="scientific">[Collinsella] massiliensis</name>
    <dbReference type="NCBI Taxonomy" id="1232426"/>
    <lineage>
        <taxon>Bacteria</taxon>
        <taxon>Bacillati</taxon>
        <taxon>Actinomycetota</taxon>
        <taxon>Coriobacteriia</taxon>
        <taxon>Coriobacteriales</taxon>
        <taxon>Coriobacteriaceae</taxon>
        <taxon>Enorma</taxon>
    </lineage>
</organism>
<evidence type="ECO:0000256" key="4">
    <source>
        <dbReference type="ARBA" id="ARBA00023163"/>
    </source>
</evidence>
<dbReference type="GO" id="GO:0003700">
    <property type="term" value="F:DNA-binding transcription factor activity"/>
    <property type="evidence" value="ECO:0007669"/>
    <property type="project" value="InterPro"/>
</dbReference>
<dbReference type="PRINTS" id="PR00040">
    <property type="entry name" value="HTHMERR"/>
</dbReference>
<dbReference type="AlphaFoldDB" id="A0A1Y3XTW4"/>
<keyword evidence="2" id="KW-0805">Transcription regulation</keyword>
<dbReference type="InterPro" id="IPR000551">
    <property type="entry name" value="MerR-type_HTH_dom"/>
</dbReference>
<keyword evidence="1" id="KW-0678">Repressor</keyword>
<proteinExistence type="predicted"/>
<evidence type="ECO:0000259" key="5">
    <source>
        <dbReference type="PROSITE" id="PS50937"/>
    </source>
</evidence>
<sequence>MDSPRIKDSYTISEVSRLFGIGIDSLRYYERLGILAPARAANGYRIYSLSDMYKLACIKELRNLGLGMDAIGAYLDRQDLESTERLIADETRLIEQQIASLTERKAALAERQARLDAARDAVTGEVTVEHMPLRRCVQLSGRLERDEEMDLFISRLHRRYDEQLPLLGTMTVGAFFDRDALAAGRADVFGSVFFVIDDAQVPCDFELPAGRYLTYRYRGPYAQDAVALQRLAEARGTDGLCADASPFEIYEIDNRDTVREDEFLTRVEILQAAE</sequence>